<dbReference type="EMBL" id="JACGCM010002604">
    <property type="protein sequence ID" value="KAF6138269.1"/>
    <property type="molecule type" value="Genomic_DNA"/>
</dbReference>
<dbReference type="PANTHER" id="PTHR44259:SF114">
    <property type="entry name" value="OS06G0707300 PROTEIN"/>
    <property type="match status" value="1"/>
</dbReference>
<reference evidence="2 3" key="1">
    <citation type="journal article" date="2020" name="IScience">
        <title>Genome Sequencing of the Endangered Kingdonia uniflora (Circaeasteraceae, Ranunculales) Reveals Potential Mechanisms of Evolutionary Specialization.</title>
        <authorList>
            <person name="Sun Y."/>
            <person name="Deng T."/>
            <person name="Zhang A."/>
            <person name="Moore M.J."/>
            <person name="Landis J.B."/>
            <person name="Lin N."/>
            <person name="Zhang H."/>
            <person name="Zhang X."/>
            <person name="Huang J."/>
            <person name="Zhang X."/>
            <person name="Sun H."/>
            <person name="Wang H."/>
        </authorList>
    </citation>
    <scope>NUCLEOTIDE SEQUENCE [LARGE SCALE GENOMIC DNA]</scope>
    <source>
        <strain evidence="2">TB1705</strain>
        <tissue evidence="2">Leaf</tissue>
    </source>
</reference>
<dbReference type="InterPro" id="IPR050942">
    <property type="entry name" value="F-box_BR-signaling"/>
</dbReference>
<organism evidence="2 3">
    <name type="scientific">Kingdonia uniflora</name>
    <dbReference type="NCBI Taxonomy" id="39325"/>
    <lineage>
        <taxon>Eukaryota</taxon>
        <taxon>Viridiplantae</taxon>
        <taxon>Streptophyta</taxon>
        <taxon>Embryophyta</taxon>
        <taxon>Tracheophyta</taxon>
        <taxon>Spermatophyta</taxon>
        <taxon>Magnoliopsida</taxon>
        <taxon>Ranunculales</taxon>
        <taxon>Circaeasteraceae</taxon>
        <taxon>Kingdonia</taxon>
    </lineage>
</organism>
<dbReference type="OrthoDB" id="642536at2759"/>
<feature type="domain" description="KIB1-4 beta-propeller" evidence="1">
    <location>
        <begin position="267"/>
        <end position="518"/>
    </location>
</feature>
<comment type="caution">
    <text evidence="2">The sequence shown here is derived from an EMBL/GenBank/DDBJ whole genome shotgun (WGS) entry which is preliminary data.</text>
</comment>
<evidence type="ECO:0000259" key="1">
    <source>
        <dbReference type="Pfam" id="PF03478"/>
    </source>
</evidence>
<name>A0A7J7L6U7_9MAGN</name>
<gene>
    <name evidence="2" type="ORF">GIB67_033953</name>
</gene>
<dbReference type="InterPro" id="IPR005174">
    <property type="entry name" value="KIB1-4_b-propeller"/>
</dbReference>
<dbReference type="AlphaFoldDB" id="A0A7J7L6U7"/>
<protein>
    <recommendedName>
        <fullName evidence="1">KIB1-4 beta-propeller domain-containing protein</fullName>
    </recommendedName>
</protein>
<dbReference type="Pfam" id="PF03478">
    <property type="entry name" value="Beta-prop_KIB1-4"/>
    <property type="match status" value="2"/>
</dbReference>
<evidence type="ECO:0000313" key="3">
    <source>
        <dbReference type="Proteomes" id="UP000541444"/>
    </source>
</evidence>
<evidence type="ECO:0000313" key="2">
    <source>
        <dbReference type="EMBL" id="KAF6138269.1"/>
    </source>
</evidence>
<feature type="domain" description="KIB1-4 beta-propeller" evidence="1">
    <location>
        <begin position="1"/>
        <end position="125"/>
    </location>
</feature>
<dbReference type="Proteomes" id="UP000541444">
    <property type="component" value="Unassembled WGS sequence"/>
</dbReference>
<proteinExistence type="predicted"/>
<keyword evidence="3" id="KW-1185">Reference proteome</keyword>
<dbReference type="PANTHER" id="PTHR44259">
    <property type="entry name" value="OS07G0183000 PROTEIN-RELATED"/>
    <property type="match status" value="1"/>
</dbReference>
<sequence length="520" mass="60493">MSADPSSSPDYAVIGIKVFSTYKKSLISFRPGDKEWTHYLDQKPDDVIYYKHKIYTVNQLRVGDDLYYAAEVTAFPIVSSPKDKCVVDTLKIIEQQGIVEERGPWIGRRYLVESSEDFACAQVRRKRLDFNTGTSSPMGGCLMLRKRVLRIYRKGDIVVFDIVDGHNSHPQIRSKVLPLKERFKQSPELQKMYLVASPEGLLLVIRETCEKLCHPTTTGIHTFELDPSWLILFELESMESSQATRPFSTRFARLDIRQKLDEETLRFYNPKGGRFYEFEPPVPRYNCFPCLNGWVFMVDDDELSYCLLNPFLLLKINLPNLPIRKHRTGGYWRCSWPQLLTILSDDPSSAAKYIIAAKYENCFASFKSGEKTWILLQHYPASKWVDDIICYNSKFYAIYETGDILVFKFRKSHSSRPQSRWKIVEVEQFVGGTEKSYVPQNRYLLQSAGQLLVTRKSHETWDERMETTGFQVFKFYPRTRTWFELKSLGSQALFMGRNFSVSLSVSNFPECKLNCIYYIT</sequence>
<accession>A0A7J7L6U7</accession>